<reference evidence="2 3" key="1">
    <citation type="submission" date="2017-07" db="EMBL/GenBank/DDBJ databases">
        <title>Tetzosporium hominis gen.nov. sp.nov.</title>
        <authorList>
            <person name="Tetz G."/>
            <person name="Tetz V."/>
        </authorList>
    </citation>
    <scope>NUCLEOTIDE SEQUENCE [LARGE SCALE GENOMIC DNA]</scope>
    <source>
        <strain evidence="2 3">VT-49</strain>
    </source>
</reference>
<name>A0A264W6G8_9BACL</name>
<protein>
    <submittedName>
        <fullName evidence="2">Uncharacterized protein</fullName>
    </submittedName>
</protein>
<organism evidence="2 3">
    <name type="scientific">Tetzosporium hominis</name>
    <dbReference type="NCBI Taxonomy" id="2020506"/>
    <lineage>
        <taxon>Bacteria</taxon>
        <taxon>Bacillati</taxon>
        <taxon>Bacillota</taxon>
        <taxon>Bacilli</taxon>
        <taxon>Bacillales</taxon>
        <taxon>Caryophanaceae</taxon>
        <taxon>Tetzosporium</taxon>
    </lineage>
</organism>
<feature type="transmembrane region" description="Helical" evidence="1">
    <location>
        <begin position="20"/>
        <end position="39"/>
    </location>
</feature>
<dbReference type="AlphaFoldDB" id="A0A264W6G8"/>
<proteinExistence type="predicted"/>
<evidence type="ECO:0000256" key="1">
    <source>
        <dbReference type="SAM" id="Phobius"/>
    </source>
</evidence>
<dbReference type="RefSeq" id="WP_094941567.1">
    <property type="nucleotide sequence ID" value="NZ_NOKQ01000134.1"/>
</dbReference>
<keyword evidence="1" id="KW-0812">Transmembrane</keyword>
<keyword evidence="1" id="KW-0472">Membrane</keyword>
<comment type="caution">
    <text evidence="2">The sequence shown here is derived from an EMBL/GenBank/DDBJ whole genome shotgun (WGS) entry which is preliminary data.</text>
</comment>
<dbReference type="Proteomes" id="UP000217065">
    <property type="component" value="Unassembled WGS sequence"/>
</dbReference>
<evidence type="ECO:0000313" key="3">
    <source>
        <dbReference type="Proteomes" id="UP000217065"/>
    </source>
</evidence>
<accession>A0A264W6G8</accession>
<gene>
    <name evidence="2" type="ORF">CF394_01865</name>
</gene>
<keyword evidence="1" id="KW-1133">Transmembrane helix</keyword>
<keyword evidence="3" id="KW-1185">Reference proteome</keyword>
<evidence type="ECO:0000313" key="2">
    <source>
        <dbReference type="EMBL" id="OZS79188.1"/>
    </source>
</evidence>
<feature type="transmembrane region" description="Helical" evidence="1">
    <location>
        <begin position="51"/>
        <end position="68"/>
    </location>
</feature>
<sequence>MLELSARMGQLASLDAPLVYYGIVLGFSSLSIHLQNFLLVRGSGISFGPYWLSRIVTVAVLGWLLLMLD</sequence>
<dbReference type="EMBL" id="NOKQ01000134">
    <property type="protein sequence ID" value="OZS79188.1"/>
    <property type="molecule type" value="Genomic_DNA"/>
</dbReference>